<feature type="domain" description="Phospholipid/glycerol acyltransferase" evidence="2">
    <location>
        <begin position="151"/>
        <end position="273"/>
    </location>
</feature>
<evidence type="ECO:0000313" key="4">
    <source>
        <dbReference type="Proteomes" id="UP001230986"/>
    </source>
</evidence>
<sequence length="374" mass="43589">MNCSKDETHLVLTQHSALSTQHSAFSTLLLFAVNYQLCAMSAYRWTWLDEFCLWYPPGWLILLNRHWQHYHADPDGWNGLEYFLFLLPGGFYLAVLIRWLRLGCRLPRQHLTEFDPNYQQAFRDEVLSAIAQRYFRAQLHQSEHLPQTGPLIIAMNHAGMCFPWDFLNLAYLLGQERNWQVHPLAEVSLFEHPWVIWWLPVGWSQVLGGVQAKPEDFEAAVAHQTILLYAPEGLRGPQKGWLQRYQLQTFHPSFVQLSDRYQIPILPVICQGSEFLHPWTLNIQPLANLFQLPFLPVSLLMLAFLLFPSMGVWAMRSRLQYSIQPPEPPESLPKNRTNAYRRAQNLREKLQNQLLSCKETGKISSDPKSKVKLF</sequence>
<gene>
    <name evidence="3" type="ORF">QQ055_10110</name>
</gene>
<name>A0ABT7M0L3_9CYAN</name>
<dbReference type="EMBL" id="JASVEJ010000038">
    <property type="protein sequence ID" value="MDL5057804.1"/>
    <property type="molecule type" value="Genomic_DNA"/>
</dbReference>
<accession>A0ABT7M0L3</accession>
<dbReference type="SUPFAM" id="SSF69593">
    <property type="entry name" value="Glycerol-3-phosphate (1)-acyltransferase"/>
    <property type="match status" value="1"/>
</dbReference>
<feature type="transmembrane region" description="Helical" evidence="1">
    <location>
        <begin position="294"/>
        <end position="315"/>
    </location>
</feature>
<dbReference type="Pfam" id="PF01553">
    <property type="entry name" value="Acyltransferase"/>
    <property type="match status" value="1"/>
</dbReference>
<comment type="caution">
    <text evidence="3">The sequence shown here is derived from an EMBL/GenBank/DDBJ whole genome shotgun (WGS) entry which is preliminary data.</text>
</comment>
<keyword evidence="3" id="KW-0808">Transferase</keyword>
<proteinExistence type="predicted"/>
<feature type="transmembrane region" description="Helical" evidence="1">
    <location>
        <begin position="82"/>
        <end position="100"/>
    </location>
</feature>
<keyword evidence="1" id="KW-0812">Transmembrane</keyword>
<dbReference type="GO" id="GO:0016746">
    <property type="term" value="F:acyltransferase activity"/>
    <property type="evidence" value="ECO:0007669"/>
    <property type="project" value="UniProtKB-KW"/>
</dbReference>
<dbReference type="Proteomes" id="UP001230986">
    <property type="component" value="Unassembled WGS sequence"/>
</dbReference>
<evidence type="ECO:0000313" key="3">
    <source>
        <dbReference type="EMBL" id="MDL5057804.1"/>
    </source>
</evidence>
<keyword evidence="1" id="KW-1133">Transmembrane helix</keyword>
<protein>
    <submittedName>
        <fullName evidence="3">1-acyl-sn-glycerol-3-phosphate acyltransferase</fullName>
    </submittedName>
</protein>
<evidence type="ECO:0000259" key="2">
    <source>
        <dbReference type="SMART" id="SM00563"/>
    </source>
</evidence>
<dbReference type="InterPro" id="IPR002123">
    <property type="entry name" value="Plipid/glycerol_acylTrfase"/>
</dbReference>
<keyword evidence="4" id="KW-1185">Reference proteome</keyword>
<keyword evidence="1" id="KW-0472">Membrane</keyword>
<organism evidence="3 4">
    <name type="scientific">Geitlerinema calcuttense NRMC-F 0142</name>
    <dbReference type="NCBI Taxonomy" id="2922238"/>
    <lineage>
        <taxon>Bacteria</taxon>
        <taxon>Bacillati</taxon>
        <taxon>Cyanobacteriota</taxon>
        <taxon>Cyanophyceae</taxon>
        <taxon>Geitlerinematales</taxon>
        <taxon>Geitlerinemataceae</taxon>
        <taxon>Geitlerinema</taxon>
    </lineage>
</organism>
<keyword evidence="3" id="KW-0012">Acyltransferase</keyword>
<reference evidence="3 4" key="1">
    <citation type="submission" date="2023-06" db="EMBL/GenBank/DDBJ databases">
        <title>Whole genome sequence of Oscillatoria calcuttensis NRMC-F 0142.</title>
        <authorList>
            <person name="Shakena Fathima T."/>
            <person name="Muralitharan G."/>
            <person name="Thajuddin N."/>
        </authorList>
    </citation>
    <scope>NUCLEOTIDE SEQUENCE [LARGE SCALE GENOMIC DNA]</scope>
    <source>
        <strain evidence="3 4">NRMC-F 0142</strain>
    </source>
</reference>
<evidence type="ECO:0000256" key="1">
    <source>
        <dbReference type="SAM" id="Phobius"/>
    </source>
</evidence>
<dbReference type="SMART" id="SM00563">
    <property type="entry name" value="PlsC"/>
    <property type="match status" value="1"/>
</dbReference>